<keyword evidence="4" id="KW-1185">Reference proteome</keyword>
<feature type="transmembrane region" description="Helical" evidence="2">
    <location>
        <begin position="69"/>
        <end position="88"/>
    </location>
</feature>
<reference evidence="3 4" key="1">
    <citation type="submission" date="2023-02" db="EMBL/GenBank/DDBJ databases">
        <authorList>
            <person name="Maleckis M."/>
        </authorList>
    </citation>
    <scope>NUCLEOTIDE SEQUENCE [LARGE SCALE GENOMIC DNA]</scope>
    <source>
        <strain evidence="3 4">P8-A2</strain>
        <plasmid evidence="3">unnamed1</plasmid>
    </source>
</reference>
<feature type="transmembrane region" description="Helical" evidence="2">
    <location>
        <begin position="44"/>
        <end position="62"/>
    </location>
</feature>
<gene>
    <name evidence="3" type="ORF">PU648_54830</name>
</gene>
<dbReference type="EMBL" id="JARAKF010000003">
    <property type="protein sequence ID" value="MDU9001179.1"/>
    <property type="molecule type" value="Genomic_DNA"/>
</dbReference>
<sequence length="221" mass="22513">MSTPVEAPAAETADLVGRCYTHARRHPLVIGRFPGGGRLWGGPYTIPQAIVMAGSFVALIVFRPLWAHFGLLGNVIIAFAVPYALGFVVRKVNVDGRNPLAVAGSVLGLMAAPSLGRMGGRPLKGLGPRSVYGMCTVTWQTPAAPIRLPAASVLQDKPVNRDSTSAFAGALAAGTSSSSSQAAGGSPRGVQTAGRPQVLSAAGALLAARTASTTSTRTKGA</sequence>
<geneLocation type="plasmid" evidence="3">
    <name>unnamed1</name>
</geneLocation>
<name>A0ABU3V4S5_9ACTN</name>
<keyword evidence="2" id="KW-1133">Transmembrane helix</keyword>
<dbReference type="RefSeq" id="WP_266943914.1">
    <property type="nucleotide sequence ID" value="NZ_JAPEMK010000002.1"/>
</dbReference>
<protein>
    <submittedName>
        <fullName evidence="3">Uncharacterized protein</fullName>
    </submittedName>
</protein>
<accession>A0ABU3V4S5</accession>
<organism evidence="3 4">
    <name type="scientific">Streptomyces mirabilis</name>
    <dbReference type="NCBI Taxonomy" id="68239"/>
    <lineage>
        <taxon>Bacteria</taxon>
        <taxon>Bacillati</taxon>
        <taxon>Actinomycetota</taxon>
        <taxon>Actinomycetes</taxon>
        <taxon>Kitasatosporales</taxon>
        <taxon>Streptomycetaceae</taxon>
        <taxon>Streptomyces</taxon>
    </lineage>
</organism>
<keyword evidence="2" id="KW-0472">Membrane</keyword>
<comment type="caution">
    <text evidence="3">The sequence shown here is derived from an EMBL/GenBank/DDBJ whole genome shotgun (WGS) entry which is preliminary data.</text>
</comment>
<keyword evidence="3" id="KW-0614">Plasmid</keyword>
<evidence type="ECO:0000256" key="2">
    <source>
        <dbReference type="SAM" id="Phobius"/>
    </source>
</evidence>
<feature type="compositionally biased region" description="Low complexity" evidence="1">
    <location>
        <begin position="174"/>
        <end position="185"/>
    </location>
</feature>
<keyword evidence="2" id="KW-0812">Transmembrane</keyword>
<evidence type="ECO:0000313" key="3">
    <source>
        <dbReference type="EMBL" id="MDU9001179.1"/>
    </source>
</evidence>
<proteinExistence type="predicted"/>
<dbReference type="Proteomes" id="UP001257627">
    <property type="component" value="Unassembled WGS sequence"/>
</dbReference>
<feature type="region of interest" description="Disordered" evidence="1">
    <location>
        <begin position="174"/>
        <end position="195"/>
    </location>
</feature>
<evidence type="ECO:0000256" key="1">
    <source>
        <dbReference type="SAM" id="MobiDB-lite"/>
    </source>
</evidence>
<evidence type="ECO:0000313" key="4">
    <source>
        <dbReference type="Proteomes" id="UP001257627"/>
    </source>
</evidence>